<dbReference type="AlphaFoldDB" id="A0AAW8WR65"/>
<evidence type="ECO:0000256" key="1">
    <source>
        <dbReference type="SAM" id="MobiDB-lite"/>
    </source>
</evidence>
<comment type="caution">
    <text evidence="2">The sequence shown here is derived from an EMBL/GenBank/DDBJ whole genome shotgun (WGS) entry which is preliminary data.</text>
</comment>
<dbReference type="Proteomes" id="UP001253287">
    <property type="component" value="Unassembled WGS sequence"/>
</dbReference>
<dbReference type="RefSeq" id="WP_118992354.1">
    <property type="nucleotide sequence ID" value="NZ_CP083391.1"/>
</dbReference>
<dbReference type="EMBL" id="JAVTXN010000084">
    <property type="protein sequence ID" value="MDT9610541.1"/>
    <property type="molecule type" value="Genomic_DNA"/>
</dbReference>
<keyword evidence="2" id="KW-0547">Nucleotide-binding</keyword>
<reference evidence="2" key="1">
    <citation type="submission" date="2023-08" db="EMBL/GenBank/DDBJ databases">
        <title>Lactobacillus from the Female Urinary Tract.</title>
        <authorList>
            <person name="Stegman N."/>
            <person name="Jackson B."/>
            <person name="Steiling M."/>
            <person name="Sedano C."/>
            <person name="Wolfe A."/>
            <person name="Putonti C."/>
        </authorList>
    </citation>
    <scope>NUCLEOTIDE SEQUENCE</scope>
    <source>
        <strain evidence="2">UMB5661</strain>
    </source>
</reference>
<feature type="region of interest" description="Disordered" evidence="1">
    <location>
        <begin position="507"/>
        <end position="533"/>
    </location>
</feature>
<evidence type="ECO:0000313" key="2">
    <source>
        <dbReference type="EMBL" id="MDT9610541.1"/>
    </source>
</evidence>
<accession>A0AAW8WR65</accession>
<dbReference type="GO" id="GO:0005524">
    <property type="term" value="F:ATP binding"/>
    <property type="evidence" value="ECO:0007669"/>
    <property type="project" value="UniProtKB-KW"/>
</dbReference>
<evidence type="ECO:0000313" key="3">
    <source>
        <dbReference type="Proteomes" id="UP001253287"/>
    </source>
</evidence>
<proteinExistence type="predicted"/>
<sequence length="591" mass="68519">MNKKSKGKKLKAIIHRFRNSNSREMAHNKIYNHDADISFMSATYDDVKKLGVNHELNRIRRHVIESKLNKYQHPSSDHRQLKGYRETGKWLNWIGIVADISMPTSNSLDGKILIDKFCYENDIHQLKLLDYHVWLKINEIRYLLNSDQQTIAVGDTIRGISKVTQYSSKGLSNKYGLAATLLKGAGIYVSIPTKRRPTNSAAEQFIIDYDRQDDWVAKLSNSGVPKRTLLDYQKKRDINIFVARSKGHVSAKYQPSRYKHYFERLEPVPKQISQNEKKQREIPTQYFGIVDKFKVFQKKDGCHTVIQFAYITDEIKRIVSGNKCFEYDGEILALGSLKPKDVIGFKDNRDLIKSSGTLAPLTNVKLLTNHDSQPMPTDQNLISGWVIKNFGQQSNVHNQNDLVNKFDRWLKNQKKDNKMIDIGFSTAEIAEKTTVNREQVKRYLDQNKLQPLFSQGKTDYYSTEAMNKVIEHFKQVDDRIKSALQAIKSHKPRTEYPENRKKVQQMVHKDKVMDNDANETSDKSEKSNNQHTLKINTTYGRFTTSQFKDLHEAYNELQRAIHSGLLNYFIKAKDENDNEYLISIKNIVNMS</sequence>
<organism evidence="2 3">
    <name type="scientific">Lactobacillus crispatus</name>
    <dbReference type="NCBI Taxonomy" id="47770"/>
    <lineage>
        <taxon>Bacteria</taxon>
        <taxon>Bacillati</taxon>
        <taxon>Bacillota</taxon>
        <taxon>Bacilli</taxon>
        <taxon>Lactobacillales</taxon>
        <taxon>Lactobacillaceae</taxon>
        <taxon>Lactobacillus</taxon>
    </lineage>
</organism>
<feature type="compositionally biased region" description="Basic and acidic residues" evidence="1">
    <location>
        <begin position="507"/>
        <end position="528"/>
    </location>
</feature>
<protein>
    <submittedName>
        <fullName evidence="2">Molybdenum ABC transporter ATP-binding protein</fullName>
    </submittedName>
</protein>
<keyword evidence="2" id="KW-0067">ATP-binding</keyword>
<gene>
    <name evidence="2" type="ORF">RON39_10610</name>
</gene>
<name>A0AAW8WR65_9LACO</name>